<protein>
    <recommendedName>
        <fullName evidence="4">RlpA-like protein double-psi beta-barrel domain-containing protein</fullName>
    </recommendedName>
</protein>
<organism evidence="2 3">
    <name type="scientific">Mycena albidolilacea</name>
    <dbReference type="NCBI Taxonomy" id="1033008"/>
    <lineage>
        <taxon>Eukaryota</taxon>
        <taxon>Fungi</taxon>
        <taxon>Dikarya</taxon>
        <taxon>Basidiomycota</taxon>
        <taxon>Agaricomycotina</taxon>
        <taxon>Agaricomycetes</taxon>
        <taxon>Agaricomycetidae</taxon>
        <taxon>Agaricales</taxon>
        <taxon>Marasmiineae</taxon>
        <taxon>Mycenaceae</taxon>
        <taxon>Mycena</taxon>
    </lineage>
</organism>
<sequence length="171" mass="18612">MVAEETIAGLGFIPFCRRLRILPSSLKPHPLQSTLMLFPTILLAVPQLLLAPMVYSAPVEWRAKSHSGDGTWYMPGLGACGKTNNKHDLIVAVGHGIFDSYPGANRLNPNKNPICGKALWATYGRNSVVVRVEDRCAGCAGAADLDLTETGFAKLASTKNERLHGVKWEWV</sequence>
<dbReference type="PANTHER" id="PTHR31836:SF27">
    <property type="entry name" value="RLPA-LIKE PROTEIN DOUBLE-PSI BETA-BARREL DOMAIN-CONTAINING PROTEIN"/>
    <property type="match status" value="1"/>
</dbReference>
<keyword evidence="1" id="KW-0732">Signal</keyword>
<dbReference type="Proteomes" id="UP001218218">
    <property type="component" value="Unassembled WGS sequence"/>
</dbReference>
<dbReference type="InterPro" id="IPR036908">
    <property type="entry name" value="RlpA-like_sf"/>
</dbReference>
<evidence type="ECO:0008006" key="4">
    <source>
        <dbReference type="Google" id="ProtNLM"/>
    </source>
</evidence>
<keyword evidence="3" id="KW-1185">Reference proteome</keyword>
<dbReference type="InterPro" id="IPR051477">
    <property type="entry name" value="Expansin_CellWall"/>
</dbReference>
<dbReference type="CDD" id="cd22191">
    <property type="entry name" value="DPBB_RlpA_EXP_N-like"/>
    <property type="match status" value="1"/>
</dbReference>
<evidence type="ECO:0000313" key="3">
    <source>
        <dbReference type="Proteomes" id="UP001218218"/>
    </source>
</evidence>
<gene>
    <name evidence="2" type="ORF">DFH08DRAFT_1073831</name>
</gene>
<comment type="caution">
    <text evidence="2">The sequence shown here is derived from an EMBL/GenBank/DDBJ whole genome shotgun (WGS) entry which is preliminary data.</text>
</comment>
<dbReference type="EMBL" id="JARIHO010000004">
    <property type="protein sequence ID" value="KAJ7362962.1"/>
    <property type="molecule type" value="Genomic_DNA"/>
</dbReference>
<reference evidence="2" key="1">
    <citation type="submission" date="2023-03" db="EMBL/GenBank/DDBJ databases">
        <title>Massive genome expansion in bonnet fungi (Mycena s.s.) driven by repeated elements and novel gene families across ecological guilds.</title>
        <authorList>
            <consortium name="Lawrence Berkeley National Laboratory"/>
            <person name="Harder C.B."/>
            <person name="Miyauchi S."/>
            <person name="Viragh M."/>
            <person name="Kuo A."/>
            <person name="Thoen E."/>
            <person name="Andreopoulos B."/>
            <person name="Lu D."/>
            <person name="Skrede I."/>
            <person name="Drula E."/>
            <person name="Henrissat B."/>
            <person name="Morin E."/>
            <person name="Kohler A."/>
            <person name="Barry K."/>
            <person name="LaButti K."/>
            <person name="Morin E."/>
            <person name="Salamov A."/>
            <person name="Lipzen A."/>
            <person name="Mereny Z."/>
            <person name="Hegedus B."/>
            <person name="Baldrian P."/>
            <person name="Stursova M."/>
            <person name="Weitz H."/>
            <person name="Taylor A."/>
            <person name="Grigoriev I.V."/>
            <person name="Nagy L.G."/>
            <person name="Martin F."/>
            <person name="Kauserud H."/>
        </authorList>
    </citation>
    <scope>NUCLEOTIDE SEQUENCE</scope>
    <source>
        <strain evidence="2">CBHHK002</strain>
    </source>
</reference>
<dbReference type="SUPFAM" id="SSF50685">
    <property type="entry name" value="Barwin-like endoglucanases"/>
    <property type="match status" value="1"/>
</dbReference>
<dbReference type="AlphaFoldDB" id="A0AAD7AMQ6"/>
<dbReference type="Gene3D" id="2.40.40.10">
    <property type="entry name" value="RlpA-like domain"/>
    <property type="match status" value="1"/>
</dbReference>
<evidence type="ECO:0000313" key="2">
    <source>
        <dbReference type="EMBL" id="KAJ7362962.1"/>
    </source>
</evidence>
<evidence type="ECO:0000256" key="1">
    <source>
        <dbReference type="ARBA" id="ARBA00022729"/>
    </source>
</evidence>
<accession>A0AAD7AMQ6</accession>
<name>A0AAD7AMQ6_9AGAR</name>
<proteinExistence type="predicted"/>
<dbReference type="PANTHER" id="PTHR31836">
    <property type="match status" value="1"/>
</dbReference>